<dbReference type="EMBL" id="MFGO01000036">
    <property type="protein sequence ID" value="OGF40102.1"/>
    <property type="molecule type" value="Genomic_DNA"/>
</dbReference>
<evidence type="ECO:0000313" key="2">
    <source>
        <dbReference type="Proteomes" id="UP000177579"/>
    </source>
</evidence>
<name>A0A1F5TMD4_9BACT</name>
<comment type="caution">
    <text evidence="1">The sequence shown here is derived from an EMBL/GenBank/DDBJ whole genome shotgun (WGS) entry which is preliminary data.</text>
</comment>
<dbReference type="AlphaFoldDB" id="A0A1F5TMD4"/>
<proteinExistence type="predicted"/>
<sequence>MKKRIWILMIFVFICSSVLVSCSGKHLLPSSEETLMSAQWNTFEEVLRAYDLVQPGVTTVQELERIGFNIQNITIKRFGHITTMKSICPDGVPLVRTEFFEECKNAPSGVRTIFFEKRGIEQERIAEGTGAFWKDWLGFKRVNKTRDWSVSGMFIVKDNLIIYKDKPEDKLGPAILRRDKKPLGFIQDLGGQIGGSVIDGAL</sequence>
<evidence type="ECO:0008006" key="3">
    <source>
        <dbReference type="Google" id="ProtNLM"/>
    </source>
</evidence>
<evidence type="ECO:0000313" key="1">
    <source>
        <dbReference type="EMBL" id="OGF40102.1"/>
    </source>
</evidence>
<organism evidence="1 2">
    <name type="scientific">Candidatus Falkowbacteria bacterium RIFOXYD2_FULL_34_120</name>
    <dbReference type="NCBI Taxonomy" id="1798007"/>
    <lineage>
        <taxon>Bacteria</taxon>
        <taxon>Candidatus Falkowiibacteriota</taxon>
    </lineage>
</organism>
<dbReference type="PROSITE" id="PS51257">
    <property type="entry name" value="PROKAR_LIPOPROTEIN"/>
    <property type="match status" value="1"/>
</dbReference>
<protein>
    <recommendedName>
        <fullName evidence="3">Lipoprotein</fullName>
    </recommendedName>
</protein>
<reference evidence="1 2" key="1">
    <citation type="journal article" date="2016" name="Nat. Commun.">
        <title>Thousands of microbial genomes shed light on interconnected biogeochemical processes in an aquifer system.</title>
        <authorList>
            <person name="Anantharaman K."/>
            <person name="Brown C.T."/>
            <person name="Hug L.A."/>
            <person name="Sharon I."/>
            <person name="Castelle C.J."/>
            <person name="Probst A.J."/>
            <person name="Thomas B.C."/>
            <person name="Singh A."/>
            <person name="Wilkins M.J."/>
            <person name="Karaoz U."/>
            <person name="Brodie E.L."/>
            <person name="Williams K.H."/>
            <person name="Hubbard S.S."/>
            <person name="Banfield J.F."/>
        </authorList>
    </citation>
    <scope>NUCLEOTIDE SEQUENCE [LARGE SCALE GENOMIC DNA]</scope>
</reference>
<accession>A0A1F5TMD4</accession>
<gene>
    <name evidence="1" type="ORF">A2531_05055</name>
</gene>
<dbReference type="Proteomes" id="UP000177579">
    <property type="component" value="Unassembled WGS sequence"/>
</dbReference>